<comment type="subcellular location">
    <subcellularLocation>
        <location evidence="1">Endosome</location>
    </subcellularLocation>
</comment>
<organism evidence="7 8">
    <name type="scientific">Grifola frondosa</name>
    <name type="common">Maitake</name>
    <name type="synonym">Polyporus frondosus</name>
    <dbReference type="NCBI Taxonomy" id="5627"/>
    <lineage>
        <taxon>Eukaryota</taxon>
        <taxon>Fungi</taxon>
        <taxon>Dikarya</taxon>
        <taxon>Basidiomycota</taxon>
        <taxon>Agaricomycotina</taxon>
        <taxon>Agaricomycetes</taxon>
        <taxon>Polyporales</taxon>
        <taxon>Grifolaceae</taxon>
        <taxon>Grifola</taxon>
    </lineage>
</organism>
<sequence>TSAMMAGFMSYFGGRRDPKQSSRDAIVTLRQQLQLIEKKEEYLQKKIDEELKKAKTNAVANKAAATAALRRKKATEQELDRLQGTRFQLEMQVNTLESATFNAETMAAMKKAATALKDIHGKLTIDTVDTTMGEITEQTTLANEDALKAELEDLEQEELNERLMGDHVPVHQPAGPSRVAEMATVVGPHAVEADEETQLKELQAALAM</sequence>
<evidence type="ECO:0000256" key="3">
    <source>
        <dbReference type="ARBA" id="ARBA00022753"/>
    </source>
</evidence>
<feature type="non-terminal residue" evidence="7">
    <location>
        <position position="1"/>
    </location>
</feature>
<dbReference type="GO" id="GO:0009898">
    <property type="term" value="C:cytoplasmic side of plasma membrane"/>
    <property type="evidence" value="ECO:0007669"/>
    <property type="project" value="TreeGrafter"/>
</dbReference>
<evidence type="ECO:0000256" key="2">
    <source>
        <dbReference type="ARBA" id="ARBA00006190"/>
    </source>
</evidence>
<dbReference type="GO" id="GO:0032511">
    <property type="term" value="P:late endosome to vacuole transport via multivesicular body sorting pathway"/>
    <property type="evidence" value="ECO:0007669"/>
    <property type="project" value="TreeGrafter"/>
</dbReference>
<keyword evidence="3" id="KW-0967">Endosome</keyword>
<evidence type="ECO:0000256" key="4">
    <source>
        <dbReference type="ARBA" id="ARBA00040017"/>
    </source>
</evidence>
<dbReference type="OrthoDB" id="5592979at2759"/>
<dbReference type="GO" id="GO:0005771">
    <property type="term" value="C:multivesicular body"/>
    <property type="evidence" value="ECO:0007669"/>
    <property type="project" value="TreeGrafter"/>
</dbReference>
<evidence type="ECO:0000256" key="6">
    <source>
        <dbReference type="SAM" id="Coils"/>
    </source>
</evidence>
<dbReference type="Pfam" id="PF03357">
    <property type="entry name" value="Snf7"/>
    <property type="match status" value="1"/>
</dbReference>
<feature type="coiled-coil region" evidence="6">
    <location>
        <begin position="65"/>
        <end position="99"/>
    </location>
</feature>
<protein>
    <recommendedName>
        <fullName evidence="4">Vacuolar-sorting protein SNF7</fullName>
    </recommendedName>
    <alternativeName>
        <fullName evidence="5">Vacuolar protein-sorting-associated protein 32</fullName>
    </alternativeName>
</protein>
<dbReference type="OMA" id="MKQIHGG"/>
<dbReference type="GO" id="GO:0000815">
    <property type="term" value="C:ESCRT III complex"/>
    <property type="evidence" value="ECO:0007669"/>
    <property type="project" value="TreeGrafter"/>
</dbReference>
<reference evidence="7 8" key="1">
    <citation type="submission" date="2016-03" db="EMBL/GenBank/DDBJ databases">
        <title>Whole genome sequencing of Grifola frondosa 9006-11.</title>
        <authorList>
            <person name="Min B."/>
            <person name="Park H."/>
            <person name="Kim J.-G."/>
            <person name="Cho H."/>
            <person name="Oh Y.-L."/>
            <person name="Kong W.-S."/>
            <person name="Choi I.-G."/>
        </authorList>
    </citation>
    <scope>NUCLEOTIDE SEQUENCE [LARGE SCALE GENOMIC DNA]</scope>
    <source>
        <strain evidence="7 8">9006-11</strain>
    </source>
</reference>
<dbReference type="Proteomes" id="UP000092993">
    <property type="component" value="Unassembled WGS sequence"/>
</dbReference>
<comment type="similarity">
    <text evidence="2">Belongs to the SNF7 family.</text>
</comment>
<name>A0A1C7ML17_GRIFR</name>
<dbReference type="EMBL" id="LUGG01000003">
    <property type="protein sequence ID" value="OBZ77139.1"/>
    <property type="molecule type" value="Genomic_DNA"/>
</dbReference>
<evidence type="ECO:0000313" key="8">
    <source>
        <dbReference type="Proteomes" id="UP000092993"/>
    </source>
</evidence>
<proteinExistence type="inferred from homology"/>
<keyword evidence="6" id="KW-0175">Coiled coil</keyword>
<dbReference type="AlphaFoldDB" id="A0A1C7ML17"/>
<dbReference type="PANTHER" id="PTHR22761">
    <property type="entry name" value="CHARGED MULTIVESICULAR BODY PROTEIN"/>
    <property type="match status" value="1"/>
</dbReference>
<evidence type="ECO:0000313" key="7">
    <source>
        <dbReference type="EMBL" id="OBZ77139.1"/>
    </source>
</evidence>
<dbReference type="InterPro" id="IPR005024">
    <property type="entry name" value="Snf7_fam"/>
</dbReference>
<dbReference type="STRING" id="5627.A0A1C7ML17"/>
<keyword evidence="8" id="KW-1185">Reference proteome</keyword>
<evidence type="ECO:0000256" key="5">
    <source>
        <dbReference type="ARBA" id="ARBA00042586"/>
    </source>
</evidence>
<dbReference type="PANTHER" id="PTHR22761:SF10">
    <property type="entry name" value="GH13992P"/>
    <property type="match status" value="1"/>
</dbReference>
<gene>
    <name evidence="7" type="primary">SNF7</name>
    <name evidence="7" type="ORF">A0H81_03712</name>
</gene>
<feature type="coiled-coil region" evidence="6">
    <location>
        <begin position="137"/>
        <end position="164"/>
    </location>
</feature>
<comment type="caution">
    <text evidence="7">The sequence shown here is derived from an EMBL/GenBank/DDBJ whole genome shotgun (WGS) entry which is preliminary data.</text>
</comment>
<dbReference type="GO" id="GO:0006900">
    <property type="term" value="P:vesicle budding from membrane"/>
    <property type="evidence" value="ECO:0007669"/>
    <property type="project" value="TreeGrafter"/>
</dbReference>
<dbReference type="Gene3D" id="1.10.287.1060">
    <property type="entry name" value="ESAT-6-like"/>
    <property type="match status" value="1"/>
</dbReference>
<evidence type="ECO:0000256" key="1">
    <source>
        <dbReference type="ARBA" id="ARBA00004177"/>
    </source>
</evidence>
<accession>A0A1C7ML17</accession>